<dbReference type="Proteomes" id="UP001336122">
    <property type="component" value="Unassembled WGS sequence"/>
</dbReference>
<evidence type="ECO:0000313" key="2">
    <source>
        <dbReference type="Proteomes" id="UP001336122"/>
    </source>
</evidence>
<dbReference type="RefSeq" id="WP_328071473.1">
    <property type="nucleotide sequence ID" value="NZ_JARTIK010000042.1"/>
</dbReference>
<sequence>IWLLYSSKNSSKGNNFSFNYNKNDSKDNKFSFNHNNNGSKDNKFVYIPYNFKYSRKFLTI</sequence>
<comment type="caution">
    <text evidence="1">The sequence shown here is derived from an EMBL/GenBank/DDBJ whole genome shotgun (WGS) entry which is preliminary data.</text>
</comment>
<accession>A0ABU6PKL5</accession>
<reference evidence="1 2" key="1">
    <citation type="submission" date="2023-03" db="EMBL/GenBank/DDBJ databases">
        <title>Bacillus Genome Sequencing.</title>
        <authorList>
            <person name="Dunlap C."/>
        </authorList>
    </citation>
    <scope>NUCLEOTIDE SEQUENCE [LARGE SCALE GENOMIC DNA]</scope>
    <source>
        <strain evidence="1 2">NRS-319</strain>
    </source>
</reference>
<organism evidence="1 2">
    <name type="scientific">Bacillus nitratireducens</name>
    <dbReference type="NCBI Taxonomy" id="2026193"/>
    <lineage>
        <taxon>Bacteria</taxon>
        <taxon>Bacillati</taxon>
        <taxon>Bacillota</taxon>
        <taxon>Bacilli</taxon>
        <taxon>Bacillales</taxon>
        <taxon>Bacillaceae</taxon>
        <taxon>Bacillus</taxon>
        <taxon>Bacillus cereus group</taxon>
    </lineage>
</organism>
<keyword evidence="2" id="KW-1185">Reference proteome</keyword>
<feature type="non-terminal residue" evidence="1">
    <location>
        <position position="1"/>
    </location>
</feature>
<gene>
    <name evidence="1" type="ORF">P9485_29100</name>
</gene>
<proteinExistence type="predicted"/>
<protein>
    <submittedName>
        <fullName evidence="1">Uncharacterized protein</fullName>
    </submittedName>
</protein>
<evidence type="ECO:0000313" key="1">
    <source>
        <dbReference type="EMBL" id="MED4681766.1"/>
    </source>
</evidence>
<dbReference type="EMBL" id="JARTIK010000042">
    <property type="protein sequence ID" value="MED4681766.1"/>
    <property type="molecule type" value="Genomic_DNA"/>
</dbReference>
<name>A0ABU6PKL5_9BACI</name>